<sequence>MKNKLFTVALGMALTATAISASAQKAYKEGVITIGTTMQGQAVETKSYFRADSAALVFSAGPANIKILTDAKGQSLAILVDVAVASIKKAAIASPAEVEEAMAKLPTFTFTPGTETKVISGFNCKKVVAKDAKSGKSYDIWITNDVSIPQTGIAKYYATIGGFPVQYYNFQDTQSVEVTVKSIAEQKAPAGTFGIPSDFEKISLDDLKAMSGGGN</sequence>
<dbReference type="RefSeq" id="WP_256537657.1">
    <property type="nucleotide sequence ID" value="NZ_JANHOH010000001.1"/>
</dbReference>
<dbReference type="Proteomes" id="UP001204376">
    <property type="component" value="Unassembled WGS sequence"/>
</dbReference>
<gene>
    <name evidence="2" type="ORF">NPE20_05775</name>
</gene>
<name>A0ABT1SYN4_9SPHI</name>
<proteinExistence type="predicted"/>
<evidence type="ECO:0000313" key="3">
    <source>
        <dbReference type="Proteomes" id="UP001204376"/>
    </source>
</evidence>
<evidence type="ECO:0000256" key="1">
    <source>
        <dbReference type="SAM" id="SignalP"/>
    </source>
</evidence>
<keyword evidence="3" id="KW-1185">Reference proteome</keyword>
<protein>
    <submittedName>
        <fullName evidence="2">DUF4412 domain-containing protein</fullName>
    </submittedName>
</protein>
<feature type="chain" id="PRO_5047096964" evidence="1">
    <location>
        <begin position="24"/>
        <end position="215"/>
    </location>
</feature>
<comment type="caution">
    <text evidence="2">The sequence shown here is derived from an EMBL/GenBank/DDBJ whole genome shotgun (WGS) entry which is preliminary data.</text>
</comment>
<reference evidence="2 3" key="1">
    <citation type="submission" date="2022-07" db="EMBL/GenBank/DDBJ databases">
        <title>Mucilaginibacter sp. JC4.</title>
        <authorList>
            <person name="Le V."/>
            <person name="Ko S.-R."/>
            <person name="Ahn C.-Y."/>
            <person name="Oh H.-M."/>
        </authorList>
    </citation>
    <scope>NUCLEOTIDE SEQUENCE [LARGE SCALE GENOMIC DNA]</scope>
    <source>
        <strain evidence="2 3">JC4</strain>
    </source>
</reference>
<dbReference type="EMBL" id="JANHOH010000001">
    <property type="protein sequence ID" value="MCQ6957452.1"/>
    <property type="molecule type" value="Genomic_DNA"/>
</dbReference>
<organism evidence="2 3">
    <name type="scientific">Mucilaginibacter aquariorum</name>
    <dbReference type="NCBI Taxonomy" id="2967225"/>
    <lineage>
        <taxon>Bacteria</taxon>
        <taxon>Pseudomonadati</taxon>
        <taxon>Bacteroidota</taxon>
        <taxon>Sphingobacteriia</taxon>
        <taxon>Sphingobacteriales</taxon>
        <taxon>Sphingobacteriaceae</taxon>
        <taxon>Mucilaginibacter</taxon>
    </lineage>
</organism>
<keyword evidence="1" id="KW-0732">Signal</keyword>
<accession>A0ABT1SYN4</accession>
<feature type="signal peptide" evidence="1">
    <location>
        <begin position="1"/>
        <end position="23"/>
    </location>
</feature>
<evidence type="ECO:0000313" key="2">
    <source>
        <dbReference type="EMBL" id="MCQ6957452.1"/>
    </source>
</evidence>